<dbReference type="AlphaFoldDB" id="A0ABD3RZB8"/>
<name>A0ABD3RZB8_9STRA</name>
<protein>
    <submittedName>
        <fullName evidence="2">Uncharacterized protein</fullName>
    </submittedName>
</protein>
<evidence type="ECO:0000313" key="2">
    <source>
        <dbReference type="EMBL" id="KAL3817513.1"/>
    </source>
</evidence>
<sequence length="257" mass="26802">MKVVASLVILAASSCACAAFNVANNKQTSSSASAGGIISRRDVLGGASSFAVVAAGLVVGPSYSIASSSNANANDLTASPINGIYSDPNHKRGYRVVRAVDNSNAIVTLQDEADGPIITVPGKIKTSRREGMTLTLDLSKKGGPKNVIATLSGGSNNGRITFPDGNSWTKDYGVNGIYSDPQHPSGYRIVREGRDGMVYITLQDEPRGKVIDLVGRKRIGGGYINIDFGPKGGPRDLPAIAKVGKLVFPDGNAWVKL</sequence>
<keyword evidence="1" id="KW-0732">Signal</keyword>
<keyword evidence="3" id="KW-1185">Reference proteome</keyword>
<comment type="caution">
    <text evidence="2">The sequence shown here is derived from an EMBL/GenBank/DDBJ whole genome shotgun (WGS) entry which is preliminary data.</text>
</comment>
<proteinExistence type="predicted"/>
<dbReference type="NCBIfam" id="TIGR01409">
    <property type="entry name" value="TAT_signal_seq"/>
    <property type="match status" value="1"/>
</dbReference>
<dbReference type="EMBL" id="JALLPB020000102">
    <property type="protein sequence ID" value="KAL3817513.1"/>
    <property type="molecule type" value="Genomic_DNA"/>
</dbReference>
<accession>A0ABD3RZB8</accession>
<feature type="chain" id="PRO_5044749093" evidence="1">
    <location>
        <begin position="19"/>
        <end position="257"/>
    </location>
</feature>
<gene>
    <name evidence="2" type="ORF">ACHAXA_007103</name>
</gene>
<evidence type="ECO:0000256" key="1">
    <source>
        <dbReference type="SAM" id="SignalP"/>
    </source>
</evidence>
<organism evidence="2 3">
    <name type="scientific">Cyclostephanos tholiformis</name>
    <dbReference type="NCBI Taxonomy" id="382380"/>
    <lineage>
        <taxon>Eukaryota</taxon>
        <taxon>Sar</taxon>
        <taxon>Stramenopiles</taxon>
        <taxon>Ochrophyta</taxon>
        <taxon>Bacillariophyta</taxon>
        <taxon>Coscinodiscophyceae</taxon>
        <taxon>Thalassiosirophycidae</taxon>
        <taxon>Stephanodiscales</taxon>
        <taxon>Stephanodiscaceae</taxon>
        <taxon>Cyclostephanos</taxon>
    </lineage>
</organism>
<dbReference type="Proteomes" id="UP001530377">
    <property type="component" value="Unassembled WGS sequence"/>
</dbReference>
<evidence type="ECO:0000313" key="3">
    <source>
        <dbReference type="Proteomes" id="UP001530377"/>
    </source>
</evidence>
<reference evidence="2 3" key="1">
    <citation type="submission" date="2024-10" db="EMBL/GenBank/DDBJ databases">
        <title>Updated reference genomes for cyclostephanoid diatoms.</title>
        <authorList>
            <person name="Roberts W.R."/>
            <person name="Alverson A.J."/>
        </authorList>
    </citation>
    <scope>NUCLEOTIDE SEQUENCE [LARGE SCALE GENOMIC DNA]</scope>
    <source>
        <strain evidence="2 3">AJA228-03</strain>
    </source>
</reference>
<feature type="signal peptide" evidence="1">
    <location>
        <begin position="1"/>
        <end position="18"/>
    </location>
</feature>
<dbReference type="PROSITE" id="PS51257">
    <property type="entry name" value="PROKAR_LIPOPROTEIN"/>
    <property type="match status" value="1"/>
</dbReference>
<dbReference type="InterPro" id="IPR019546">
    <property type="entry name" value="TAT_signal_bac_arc"/>
</dbReference>